<dbReference type="AlphaFoldDB" id="A0A316U0L4"/>
<name>A0A316U0L4_9BASI</name>
<proteinExistence type="predicted"/>
<dbReference type="STRING" id="1684307.A0A316U0L4"/>
<dbReference type="RefSeq" id="XP_025346119.1">
    <property type="nucleotide sequence ID" value="XM_025493091.1"/>
</dbReference>
<gene>
    <name evidence="2" type="ORF">BCV69DRAFT_284568</name>
</gene>
<evidence type="ECO:0000313" key="3">
    <source>
        <dbReference type="Proteomes" id="UP000245942"/>
    </source>
</evidence>
<feature type="region of interest" description="Disordered" evidence="1">
    <location>
        <begin position="29"/>
        <end position="65"/>
    </location>
</feature>
<evidence type="ECO:0000313" key="2">
    <source>
        <dbReference type="EMBL" id="PWN18959.1"/>
    </source>
</evidence>
<dbReference type="PANTHER" id="PTHR28142">
    <property type="entry name" value="MITOCHONDRIAL INNER MEMBRANE I-AAA PROTEASE SUPERCOMPLEX SUBUNIT MGR3-RELATED"/>
    <property type="match status" value="1"/>
</dbReference>
<evidence type="ECO:0008006" key="4">
    <source>
        <dbReference type="Google" id="ProtNLM"/>
    </source>
</evidence>
<dbReference type="EMBL" id="KZ819333">
    <property type="protein sequence ID" value="PWN18959.1"/>
    <property type="molecule type" value="Genomic_DNA"/>
</dbReference>
<evidence type="ECO:0000256" key="1">
    <source>
        <dbReference type="SAM" id="MobiDB-lite"/>
    </source>
</evidence>
<protein>
    <recommendedName>
        <fullName evidence="4">TPR-like protein</fullName>
    </recommendedName>
</protein>
<accession>A0A316U0L4</accession>
<dbReference type="InterPro" id="IPR040201">
    <property type="entry name" value="Mrg3-like"/>
</dbReference>
<sequence length="541" mass="57620">MSIPTRGLLRSTTLLASARVSTVQRTLPPVSQRFNSTSTAASSSSASSSKFVPPAPPKGHKGGNTPRVGTTFLLLTVAGIAATSYGLYRYFTAFETWPPQLRDDLRAAVKLRNSGDVKKAEKRFRTALATAQILSPELLAPSPLLKVTGISIALASMLEEAGQLDKAYIAYKEAFESCWTSQGSVEGRPGVERARAVAISQKLGEVALQIAVVGPERSSGSDLIGTAAERALHALPLGDADAEEIGPPPPLPNKRAAREAAETHLVWSVEELLRLSVPQEVQQAAAATSAASRPGAEPLSKDVSQTDSVSLAELDLPPWVSQTDLLGSVESLGSFYAREGRTEYAVPLYLQALEILIPTSSAKARKPQEKITVSDRCRAAVVMNNLSQLFLEGEKPDDEESAKATAAAGGKEKQALQWAKKGLALVQSTNAKVGWGLGQSQGQSGADEGTVAPTVGKAKEIVGTEQEARTEEVRRECIRAEVTLLVNLGSLSQLAKDDCAARNYLQRAYRLAEQEGLREARNRAASMLAGLERFKAKGRTA</sequence>
<dbReference type="GeneID" id="37014825"/>
<organism evidence="2 3">
    <name type="scientific">Pseudomicrostroma glucosiphilum</name>
    <dbReference type="NCBI Taxonomy" id="1684307"/>
    <lineage>
        <taxon>Eukaryota</taxon>
        <taxon>Fungi</taxon>
        <taxon>Dikarya</taxon>
        <taxon>Basidiomycota</taxon>
        <taxon>Ustilaginomycotina</taxon>
        <taxon>Exobasidiomycetes</taxon>
        <taxon>Microstromatales</taxon>
        <taxon>Microstromatales incertae sedis</taxon>
        <taxon>Pseudomicrostroma</taxon>
    </lineage>
</organism>
<dbReference type="SUPFAM" id="SSF48452">
    <property type="entry name" value="TPR-like"/>
    <property type="match status" value="1"/>
</dbReference>
<feature type="compositionally biased region" description="Low complexity" evidence="1">
    <location>
        <begin position="36"/>
        <end position="49"/>
    </location>
</feature>
<dbReference type="Gene3D" id="1.25.40.10">
    <property type="entry name" value="Tetratricopeptide repeat domain"/>
    <property type="match status" value="1"/>
</dbReference>
<keyword evidence="3" id="KW-1185">Reference proteome</keyword>
<dbReference type="InterPro" id="IPR011990">
    <property type="entry name" value="TPR-like_helical_dom_sf"/>
</dbReference>
<dbReference type="OrthoDB" id="10050400at2759"/>
<dbReference type="PANTHER" id="PTHR28142:SF1">
    <property type="entry name" value="MITOCHONDRIAL INNER MEMBRANE I-AAA PROTEASE SUPERCOMPLEX SUBUNIT MGR3-RELATED"/>
    <property type="match status" value="1"/>
</dbReference>
<reference evidence="2 3" key="1">
    <citation type="journal article" date="2018" name="Mol. Biol. Evol.">
        <title>Broad Genomic Sampling Reveals a Smut Pathogenic Ancestry of the Fungal Clade Ustilaginomycotina.</title>
        <authorList>
            <person name="Kijpornyongpan T."/>
            <person name="Mondo S.J."/>
            <person name="Barry K."/>
            <person name="Sandor L."/>
            <person name="Lee J."/>
            <person name="Lipzen A."/>
            <person name="Pangilinan J."/>
            <person name="LaButti K."/>
            <person name="Hainaut M."/>
            <person name="Henrissat B."/>
            <person name="Grigoriev I.V."/>
            <person name="Spatafora J.W."/>
            <person name="Aime M.C."/>
        </authorList>
    </citation>
    <scope>NUCLEOTIDE SEQUENCE [LARGE SCALE GENOMIC DNA]</scope>
    <source>
        <strain evidence="2 3">MCA 4718</strain>
    </source>
</reference>
<dbReference type="Proteomes" id="UP000245942">
    <property type="component" value="Unassembled WGS sequence"/>
</dbReference>